<keyword evidence="2" id="KW-1185">Reference proteome</keyword>
<organism evidence="1 2">
    <name type="scientific">Shinella curvata</name>
    <dbReference type="NCBI Taxonomy" id="1817964"/>
    <lineage>
        <taxon>Bacteria</taxon>
        <taxon>Pseudomonadati</taxon>
        <taxon>Pseudomonadota</taxon>
        <taxon>Alphaproteobacteria</taxon>
        <taxon>Hyphomicrobiales</taxon>
        <taxon>Rhizobiaceae</taxon>
        <taxon>Shinella</taxon>
    </lineage>
</organism>
<dbReference type="PANTHER" id="PTHR43265:SF1">
    <property type="entry name" value="ESTERASE ESTD"/>
    <property type="match status" value="1"/>
</dbReference>
<dbReference type="EMBL" id="WHSC02000004">
    <property type="protein sequence ID" value="MDO6121573.1"/>
    <property type="molecule type" value="Genomic_DNA"/>
</dbReference>
<accession>A0ABT8XCV2</accession>
<dbReference type="InterPro" id="IPR029058">
    <property type="entry name" value="AB_hydrolase_fold"/>
</dbReference>
<dbReference type="InterPro" id="IPR053145">
    <property type="entry name" value="AB_hydrolase_Est10"/>
</dbReference>
<evidence type="ECO:0000313" key="2">
    <source>
        <dbReference type="Proteomes" id="UP001177080"/>
    </source>
</evidence>
<dbReference type="Proteomes" id="UP001177080">
    <property type="component" value="Unassembled WGS sequence"/>
</dbReference>
<gene>
    <name evidence="1" type="ORF">GB928_010315</name>
</gene>
<comment type="caution">
    <text evidence="1">The sequence shown here is derived from an EMBL/GenBank/DDBJ whole genome shotgun (WGS) entry which is preliminary data.</text>
</comment>
<dbReference type="Gene3D" id="3.40.50.1820">
    <property type="entry name" value="alpha/beta hydrolase"/>
    <property type="match status" value="2"/>
</dbReference>
<protein>
    <submittedName>
        <fullName evidence="1">Alpha/beta fold hydrolase</fullName>
    </submittedName>
</protein>
<dbReference type="RefSeq" id="WP_244761485.1">
    <property type="nucleotide sequence ID" value="NZ_JALJCJ010000003.1"/>
</dbReference>
<name>A0ABT8XCV2_9HYPH</name>
<reference evidence="1" key="1">
    <citation type="submission" date="2022-04" db="EMBL/GenBank/DDBJ databases">
        <title>Shinella lacus sp. nov., a novel member of the genus Shinella from water.</title>
        <authorList>
            <person name="Deng Y."/>
        </authorList>
    </citation>
    <scope>NUCLEOTIDE SEQUENCE</scope>
    <source>
        <strain evidence="1">JCM 31239</strain>
    </source>
</reference>
<dbReference type="PANTHER" id="PTHR43265">
    <property type="entry name" value="ESTERASE ESTD"/>
    <property type="match status" value="1"/>
</dbReference>
<evidence type="ECO:0000313" key="1">
    <source>
        <dbReference type="EMBL" id="MDO6121573.1"/>
    </source>
</evidence>
<proteinExistence type="predicted"/>
<keyword evidence="1" id="KW-0378">Hydrolase</keyword>
<dbReference type="SUPFAM" id="SSF53474">
    <property type="entry name" value="alpha/beta-Hydrolases"/>
    <property type="match status" value="2"/>
</dbReference>
<sequence>MSENAAVPAWHPGEAACPVVFAETVGLYTPPAAGSLPSDAAVLFLSPWGFEEMCTRKLWRLLAERAAVQGLASLRFDYPGTGDALDPAAAPDLETWDLAAAEAARTLRRLSGARRLVLIGHGLGATFATRLGMTLGADAAVLMAPVVSGRFYLRELSAWSKMVDEGLGLRPEQRIAGGIAIAGLVLPEKIAESVRGLNVERLEALPFAKTLVVERPGRDKDAALAAHLASLGAEVARLDYAGYDDLVSNPTLARQPLAVIDGVAEWLARFAREEAAAGATEPLPCPALLQGDGFVEEPLRFAENGRLAGTLCTPAGPRRGATVLLFGTAYDRQAGWARGVTETARHLARNGIASLRFDAANVGDSPPAPAAPEQVQYSDTQLADARAALDLLSARGFGPVIAAGRCSGAYLAFRAAVADSRIAGVVPVNVYTFRWDPDMSVDEALRANPRSLGDYRQRLFDPATFRRLFAGDINLGRALSNVGLQILRRLVALAPGLFGRFTRAGRLSLAAHGDFHDLAARKVPVLLIYSEGDVGLERLKLDFGRRGLSHHGNVTIATIADADHNLSPPQAQAAYRALLLDTALKAG</sequence>
<dbReference type="GO" id="GO:0016787">
    <property type="term" value="F:hydrolase activity"/>
    <property type="evidence" value="ECO:0007669"/>
    <property type="project" value="UniProtKB-KW"/>
</dbReference>